<organism evidence="2 3">
    <name type="scientific">Mytilus edulis</name>
    <name type="common">Blue mussel</name>
    <dbReference type="NCBI Taxonomy" id="6550"/>
    <lineage>
        <taxon>Eukaryota</taxon>
        <taxon>Metazoa</taxon>
        <taxon>Spiralia</taxon>
        <taxon>Lophotrochozoa</taxon>
        <taxon>Mollusca</taxon>
        <taxon>Bivalvia</taxon>
        <taxon>Autobranchia</taxon>
        <taxon>Pteriomorphia</taxon>
        <taxon>Mytilida</taxon>
        <taxon>Mytiloidea</taxon>
        <taxon>Mytilidae</taxon>
        <taxon>Mytilinae</taxon>
        <taxon>Mytilus</taxon>
    </lineage>
</organism>
<evidence type="ECO:0000259" key="1">
    <source>
        <dbReference type="Pfam" id="PF20720"/>
    </source>
</evidence>
<sequence length="222" mass="25513">MMKLLFETRAAKCILTSVASNDCIIVTGSSGCGKSSNIHHVACTYVKHLDEIIPVLTGPSDIIHYKHENIQQVFIVDDICGKETINKQTLQVWRDYSDKMIRIFKTVITEEQNKNNNDTVSNITRSKLLISCRLHIYKELQFQLDNFLTTKECNIVSPDLCLLQKEKRQMAKMYHLDDMIDEIMEVEGNVHYFPLLCKLSKDKNSEGVLKLFTAPEDSIKRI</sequence>
<dbReference type="EMBL" id="CAJPWZ010002908">
    <property type="protein sequence ID" value="CAG2247537.1"/>
    <property type="molecule type" value="Genomic_DNA"/>
</dbReference>
<evidence type="ECO:0000313" key="2">
    <source>
        <dbReference type="EMBL" id="CAG2247537.1"/>
    </source>
</evidence>
<dbReference type="AlphaFoldDB" id="A0A8S3UNU9"/>
<reference evidence="2" key="1">
    <citation type="submission" date="2021-03" db="EMBL/GenBank/DDBJ databases">
        <authorList>
            <person name="Bekaert M."/>
        </authorList>
    </citation>
    <scope>NUCLEOTIDE SEQUENCE</scope>
</reference>
<dbReference type="Pfam" id="PF20720">
    <property type="entry name" value="nSTAND3"/>
    <property type="match status" value="1"/>
</dbReference>
<dbReference type="InterPro" id="IPR049050">
    <property type="entry name" value="nSTAND3"/>
</dbReference>
<evidence type="ECO:0000313" key="3">
    <source>
        <dbReference type="Proteomes" id="UP000683360"/>
    </source>
</evidence>
<feature type="domain" description="Novel STAND NTPase 3" evidence="1">
    <location>
        <begin position="6"/>
        <end position="171"/>
    </location>
</feature>
<gene>
    <name evidence="2" type="ORF">MEDL_59442</name>
</gene>
<name>A0A8S3UNU9_MYTED</name>
<keyword evidence="3" id="KW-1185">Reference proteome</keyword>
<comment type="caution">
    <text evidence="2">The sequence shown here is derived from an EMBL/GenBank/DDBJ whole genome shotgun (WGS) entry which is preliminary data.</text>
</comment>
<accession>A0A8S3UNU9</accession>
<proteinExistence type="predicted"/>
<dbReference type="Proteomes" id="UP000683360">
    <property type="component" value="Unassembled WGS sequence"/>
</dbReference>
<protein>
    <recommendedName>
        <fullName evidence="1">Novel STAND NTPase 3 domain-containing protein</fullName>
    </recommendedName>
</protein>